<keyword evidence="1" id="KW-0233">DNA recombination</keyword>
<dbReference type="GO" id="GO:0015074">
    <property type="term" value="P:DNA integration"/>
    <property type="evidence" value="ECO:0007669"/>
    <property type="project" value="InterPro"/>
</dbReference>
<evidence type="ECO:0000313" key="3">
    <source>
        <dbReference type="Proteomes" id="UP000594262"/>
    </source>
</evidence>
<dbReference type="SUPFAM" id="SSF56349">
    <property type="entry name" value="DNA breaking-rejoining enzymes"/>
    <property type="match status" value="1"/>
</dbReference>
<dbReference type="AlphaFoldDB" id="A0A7M5VB90"/>
<dbReference type="GO" id="GO:0003677">
    <property type="term" value="F:DNA binding"/>
    <property type="evidence" value="ECO:0007669"/>
    <property type="project" value="InterPro"/>
</dbReference>
<name>A0A7M5VB90_9CNID</name>
<dbReference type="InterPro" id="IPR011010">
    <property type="entry name" value="DNA_brk_join_enz"/>
</dbReference>
<dbReference type="OrthoDB" id="5977805at2759"/>
<dbReference type="EnsemblMetazoa" id="CLYHEMT006917.1">
    <property type="protein sequence ID" value="CLYHEMP006917.1"/>
    <property type="gene ID" value="CLYHEMG006917"/>
</dbReference>
<accession>A0A7M5VB90</accession>
<dbReference type="Proteomes" id="UP000594262">
    <property type="component" value="Unplaced"/>
</dbReference>
<sequence length="149" mass="16638">PSTVYIRVRWSKTMQLGQRTVTIPLVAMSSPLCPVSAVNHAFQLTPGAGPQAQAFCWRDSFYGSNRIFTYRDFMLSLRNHLSNIGFSSSQYGSHSFRRGGASFALEAGIPLDTIAVMGDWKSDAIYLYLHMPLSQRLHAQRTLSDFLSS</sequence>
<keyword evidence="3" id="KW-1185">Reference proteome</keyword>
<dbReference type="PANTHER" id="PTHR34605:SF5">
    <property type="entry name" value="INTEGRASE_RECOMBINASE XERD HOMOLOG"/>
    <property type="match status" value="1"/>
</dbReference>
<organism evidence="2 3">
    <name type="scientific">Clytia hemisphaerica</name>
    <dbReference type="NCBI Taxonomy" id="252671"/>
    <lineage>
        <taxon>Eukaryota</taxon>
        <taxon>Metazoa</taxon>
        <taxon>Cnidaria</taxon>
        <taxon>Hydrozoa</taxon>
        <taxon>Hydroidolina</taxon>
        <taxon>Leptothecata</taxon>
        <taxon>Obeliida</taxon>
        <taxon>Clytiidae</taxon>
        <taxon>Clytia</taxon>
    </lineage>
</organism>
<dbReference type="InterPro" id="IPR013762">
    <property type="entry name" value="Integrase-like_cat_sf"/>
</dbReference>
<dbReference type="InterPro" id="IPR052925">
    <property type="entry name" value="Phage_Integrase-like_Recomb"/>
</dbReference>
<protein>
    <submittedName>
        <fullName evidence="2">Uncharacterized protein</fullName>
    </submittedName>
</protein>
<evidence type="ECO:0000256" key="1">
    <source>
        <dbReference type="ARBA" id="ARBA00023172"/>
    </source>
</evidence>
<reference evidence="2" key="1">
    <citation type="submission" date="2021-01" db="UniProtKB">
        <authorList>
            <consortium name="EnsemblMetazoa"/>
        </authorList>
    </citation>
    <scope>IDENTIFICATION</scope>
</reference>
<dbReference type="Gene3D" id="1.10.443.10">
    <property type="entry name" value="Intergrase catalytic core"/>
    <property type="match status" value="1"/>
</dbReference>
<dbReference type="PANTHER" id="PTHR34605">
    <property type="entry name" value="PHAGE_INTEGRASE DOMAIN-CONTAINING PROTEIN"/>
    <property type="match status" value="1"/>
</dbReference>
<dbReference type="GO" id="GO:0006310">
    <property type="term" value="P:DNA recombination"/>
    <property type="evidence" value="ECO:0007669"/>
    <property type="project" value="UniProtKB-KW"/>
</dbReference>
<evidence type="ECO:0000313" key="2">
    <source>
        <dbReference type="EnsemblMetazoa" id="CLYHEMP006917.1"/>
    </source>
</evidence>
<proteinExistence type="predicted"/>